<gene>
    <name evidence="2" type="ORF">SAMN04487972_10288</name>
</gene>
<accession>A0A1I0SNR5</accession>
<reference evidence="2 3" key="1">
    <citation type="submission" date="2016-10" db="EMBL/GenBank/DDBJ databases">
        <authorList>
            <person name="de Groot N.N."/>
        </authorList>
    </citation>
    <scope>NUCLEOTIDE SEQUENCE [LARGE SCALE GENOMIC DNA]</scope>
    <source>
        <strain evidence="2 3">CGMCC 1.6117</strain>
    </source>
</reference>
<feature type="transmembrane region" description="Helical" evidence="1">
    <location>
        <begin position="140"/>
        <end position="162"/>
    </location>
</feature>
<protein>
    <submittedName>
        <fullName evidence="2">Uncharacterized membrane protein</fullName>
    </submittedName>
</protein>
<sequence>MLEPLPTLRPPARPAAAFARGLPPRAALDWLARGWADLRAAPASSLAYGLFVVLLSYAVLALLYLSGLLYLALPAISGFLIIGPFFAIGLYEKSRRREAGQPISLGEMLLLRPASGGQLAYAGLLLGLLVLFWLRAADLLYALFFGITPFPGAGDALANVLTTARGWGLILTGGAVGALFAAFAFALSLFSIPMLLVEPRDSLTALGLSFSMTVQNLPVALAWGGIVAGGIALSVATGLLGLIVIFPVLGHGTWHAFRAIRGAPEGGPA</sequence>
<evidence type="ECO:0000256" key="1">
    <source>
        <dbReference type="SAM" id="Phobius"/>
    </source>
</evidence>
<evidence type="ECO:0000313" key="2">
    <source>
        <dbReference type="EMBL" id="SFA41138.1"/>
    </source>
</evidence>
<dbReference type="RefSeq" id="WP_052081220.1">
    <property type="nucleotide sequence ID" value="NZ_FOJO01000002.1"/>
</dbReference>
<dbReference type="AlphaFoldDB" id="A0A1I0SNR5"/>
<evidence type="ECO:0000313" key="3">
    <source>
        <dbReference type="Proteomes" id="UP000182312"/>
    </source>
</evidence>
<feature type="transmembrane region" description="Helical" evidence="1">
    <location>
        <begin position="71"/>
        <end position="91"/>
    </location>
</feature>
<keyword evidence="1" id="KW-1133">Transmembrane helix</keyword>
<feature type="transmembrane region" description="Helical" evidence="1">
    <location>
        <begin position="217"/>
        <end position="249"/>
    </location>
</feature>
<proteinExistence type="predicted"/>
<keyword evidence="1" id="KW-0812">Transmembrane</keyword>
<dbReference type="OrthoDB" id="9809543at2"/>
<keyword evidence="1" id="KW-0472">Membrane</keyword>
<dbReference type="Proteomes" id="UP000182312">
    <property type="component" value="Unassembled WGS sequence"/>
</dbReference>
<feature type="transmembrane region" description="Helical" evidence="1">
    <location>
        <begin position="111"/>
        <end position="134"/>
    </location>
</feature>
<dbReference type="Pfam" id="PF09955">
    <property type="entry name" value="DUF2189"/>
    <property type="match status" value="1"/>
</dbReference>
<dbReference type="InterPro" id="IPR018692">
    <property type="entry name" value="DUF2189"/>
</dbReference>
<dbReference type="EMBL" id="FOJO01000002">
    <property type="protein sequence ID" value="SFA41138.1"/>
    <property type="molecule type" value="Genomic_DNA"/>
</dbReference>
<organism evidence="2 3">
    <name type="scientific">Paracoccus halophilus</name>
    <dbReference type="NCBI Taxonomy" id="376733"/>
    <lineage>
        <taxon>Bacteria</taxon>
        <taxon>Pseudomonadati</taxon>
        <taxon>Pseudomonadota</taxon>
        <taxon>Alphaproteobacteria</taxon>
        <taxon>Rhodobacterales</taxon>
        <taxon>Paracoccaceae</taxon>
        <taxon>Paracoccus</taxon>
    </lineage>
</organism>
<feature type="transmembrane region" description="Helical" evidence="1">
    <location>
        <begin position="169"/>
        <end position="197"/>
    </location>
</feature>
<feature type="transmembrane region" description="Helical" evidence="1">
    <location>
        <begin position="46"/>
        <end position="65"/>
    </location>
</feature>
<name>A0A1I0SNR5_9RHOB</name>